<evidence type="ECO:0000256" key="3">
    <source>
        <dbReference type="ARBA" id="ARBA00023027"/>
    </source>
</evidence>
<keyword evidence="6" id="KW-1185">Reference proteome</keyword>
<comment type="caution">
    <text evidence="5">The sequence shown here is derived from an EMBL/GenBank/DDBJ whole genome shotgun (WGS) entry which is preliminary data.</text>
</comment>
<dbReference type="InterPro" id="IPR002347">
    <property type="entry name" value="SDR_fam"/>
</dbReference>
<reference evidence="6" key="1">
    <citation type="journal article" date="2019" name="Int. J. Syst. Evol. Microbiol.">
        <title>The Global Catalogue of Microorganisms (GCM) 10K type strain sequencing project: providing services to taxonomists for standard genome sequencing and annotation.</title>
        <authorList>
            <consortium name="The Broad Institute Genomics Platform"/>
            <consortium name="The Broad Institute Genome Sequencing Center for Infectious Disease"/>
            <person name="Wu L."/>
            <person name="Ma J."/>
        </authorList>
    </citation>
    <scope>NUCLEOTIDE SEQUENCE [LARGE SCALE GENOMIC DNA]</scope>
    <source>
        <strain evidence="6">JCM 18298</strain>
    </source>
</reference>
<keyword evidence="2" id="KW-0560">Oxidoreductase</keyword>
<evidence type="ECO:0000256" key="1">
    <source>
        <dbReference type="ARBA" id="ARBA00006484"/>
    </source>
</evidence>
<dbReference type="PANTHER" id="PTHR24321:SF8">
    <property type="entry name" value="ESTRADIOL 17-BETA-DEHYDROGENASE 8-RELATED"/>
    <property type="match status" value="1"/>
</dbReference>
<dbReference type="InterPro" id="IPR036291">
    <property type="entry name" value="NAD(P)-bd_dom_sf"/>
</dbReference>
<dbReference type="PROSITE" id="PS00061">
    <property type="entry name" value="ADH_SHORT"/>
    <property type="match status" value="1"/>
</dbReference>
<dbReference type="SMART" id="SM00822">
    <property type="entry name" value="PKS_KR"/>
    <property type="match status" value="1"/>
</dbReference>
<dbReference type="Gene3D" id="3.40.50.720">
    <property type="entry name" value="NAD(P)-binding Rossmann-like Domain"/>
    <property type="match status" value="1"/>
</dbReference>
<dbReference type="RefSeq" id="WP_345498186.1">
    <property type="nucleotide sequence ID" value="NZ_BAABJM010000005.1"/>
</dbReference>
<comment type="similarity">
    <text evidence="1">Belongs to the short-chain dehydrogenases/reductases (SDR) family.</text>
</comment>
<dbReference type="PRINTS" id="PR00080">
    <property type="entry name" value="SDRFAMILY"/>
</dbReference>
<dbReference type="SUPFAM" id="SSF51735">
    <property type="entry name" value="NAD(P)-binding Rossmann-fold domains"/>
    <property type="match status" value="1"/>
</dbReference>
<evidence type="ECO:0000313" key="6">
    <source>
        <dbReference type="Proteomes" id="UP001500603"/>
    </source>
</evidence>
<keyword evidence="3" id="KW-0520">NAD</keyword>
<accession>A0ABP9KVB4</accession>
<dbReference type="CDD" id="cd05233">
    <property type="entry name" value="SDR_c"/>
    <property type="match status" value="1"/>
</dbReference>
<gene>
    <name evidence="5" type="ORF">GCM10023318_49040</name>
</gene>
<dbReference type="InterPro" id="IPR057326">
    <property type="entry name" value="KR_dom"/>
</dbReference>
<evidence type="ECO:0000313" key="5">
    <source>
        <dbReference type="EMBL" id="GAA5063801.1"/>
    </source>
</evidence>
<organism evidence="5 6">
    <name type="scientific">Nocardia callitridis</name>
    <dbReference type="NCBI Taxonomy" id="648753"/>
    <lineage>
        <taxon>Bacteria</taxon>
        <taxon>Bacillati</taxon>
        <taxon>Actinomycetota</taxon>
        <taxon>Actinomycetes</taxon>
        <taxon>Mycobacteriales</taxon>
        <taxon>Nocardiaceae</taxon>
        <taxon>Nocardia</taxon>
    </lineage>
</organism>
<evidence type="ECO:0000256" key="2">
    <source>
        <dbReference type="ARBA" id="ARBA00023002"/>
    </source>
</evidence>
<evidence type="ECO:0000259" key="4">
    <source>
        <dbReference type="SMART" id="SM00822"/>
    </source>
</evidence>
<dbReference type="InterPro" id="IPR020904">
    <property type="entry name" value="Sc_DH/Rdtase_CS"/>
</dbReference>
<dbReference type="PRINTS" id="PR00081">
    <property type="entry name" value="GDHRDH"/>
</dbReference>
<dbReference type="EMBL" id="BAABJM010000005">
    <property type="protein sequence ID" value="GAA5063801.1"/>
    <property type="molecule type" value="Genomic_DNA"/>
</dbReference>
<dbReference type="PANTHER" id="PTHR24321">
    <property type="entry name" value="DEHYDROGENASES, SHORT CHAIN"/>
    <property type="match status" value="1"/>
</dbReference>
<dbReference type="Proteomes" id="UP001500603">
    <property type="component" value="Unassembled WGS sequence"/>
</dbReference>
<sequence length="241" mass="24939">MSGDTEMSDSMPRTALVTGAASGIGKAIADRFERDGWSVLRCDLVAPEGAWSTKVDVRSSADWVAVAEEIRGRAGKLDVLVNNAGILEAAPLAQTSLDMWDRMVAVNLTGGFLGCRTMLPLLQAGTEPAILNLSSIDALRGSLDHAAYAATKGGIVAMSRALAVELAADGIRVNSMCPGTVDTPMAQRVLGSSVADRLALHPLNRISTVEDQAAAAAFLCSAEAGFITGVALSVDGGRAVR</sequence>
<dbReference type="Pfam" id="PF13561">
    <property type="entry name" value="adh_short_C2"/>
    <property type="match status" value="1"/>
</dbReference>
<feature type="domain" description="Ketoreductase" evidence="4">
    <location>
        <begin position="13"/>
        <end position="182"/>
    </location>
</feature>
<protein>
    <submittedName>
        <fullName evidence="5">SDR family NAD(P)-dependent oxidoreductase</fullName>
    </submittedName>
</protein>
<name>A0ABP9KVB4_9NOCA</name>
<proteinExistence type="inferred from homology"/>